<dbReference type="GO" id="GO:0006552">
    <property type="term" value="P:L-leucine catabolic process"/>
    <property type="evidence" value="ECO:0007669"/>
    <property type="project" value="UniProtKB-UniPathway"/>
</dbReference>
<evidence type="ECO:0000259" key="7">
    <source>
        <dbReference type="PROSITE" id="PS50980"/>
    </source>
</evidence>
<evidence type="ECO:0000256" key="5">
    <source>
        <dbReference type="ARBA" id="ARBA00031404"/>
    </source>
</evidence>
<dbReference type="FunFam" id="3.90.226.10:FF:000046">
    <property type="entry name" value="Geranyl-CoA carboxylase beta subunit"/>
    <property type="match status" value="1"/>
</dbReference>
<name>A0A6F9DKW9_9ASCI</name>
<dbReference type="GO" id="GO:0004485">
    <property type="term" value="F:methylcrotonoyl-CoA carboxylase activity"/>
    <property type="evidence" value="ECO:0007669"/>
    <property type="project" value="UniProtKB-EC"/>
</dbReference>
<organism evidence="8">
    <name type="scientific">Phallusia mammillata</name>
    <dbReference type="NCBI Taxonomy" id="59560"/>
    <lineage>
        <taxon>Eukaryota</taxon>
        <taxon>Metazoa</taxon>
        <taxon>Chordata</taxon>
        <taxon>Tunicata</taxon>
        <taxon>Ascidiacea</taxon>
        <taxon>Phlebobranchia</taxon>
        <taxon>Ascidiidae</taxon>
        <taxon>Phallusia</taxon>
    </lineage>
</organism>
<dbReference type="PROSITE" id="PS50980">
    <property type="entry name" value="COA_CT_NTER"/>
    <property type="match status" value="1"/>
</dbReference>
<dbReference type="PANTHER" id="PTHR22855">
    <property type="entry name" value="ACETYL, PROPIONYL, PYRUVATE, AND GLUTACONYL CARBOXYLASE-RELATED"/>
    <property type="match status" value="1"/>
</dbReference>
<comment type="pathway">
    <text evidence="1">Amino-acid degradation; L-leucine degradation; (S)-3-hydroxy-3-methylglutaryl-CoA from 3-isovaleryl-CoA: step 2/3.</text>
</comment>
<dbReference type="GO" id="GO:0005739">
    <property type="term" value="C:mitochondrion"/>
    <property type="evidence" value="ECO:0007669"/>
    <property type="project" value="TreeGrafter"/>
</dbReference>
<dbReference type="InterPro" id="IPR029045">
    <property type="entry name" value="ClpP/crotonase-like_dom_sf"/>
</dbReference>
<comment type="catalytic activity">
    <reaction evidence="6">
        <text>3-methylbut-2-enoyl-CoA + hydrogencarbonate + ATP = 3-methyl-(2E)-glutaconyl-CoA + ADP + phosphate + H(+)</text>
        <dbReference type="Rhea" id="RHEA:13589"/>
        <dbReference type="ChEBI" id="CHEBI:15378"/>
        <dbReference type="ChEBI" id="CHEBI:17544"/>
        <dbReference type="ChEBI" id="CHEBI:30616"/>
        <dbReference type="ChEBI" id="CHEBI:43474"/>
        <dbReference type="ChEBI" id="CHEBI:57344"/>
        <dbReference type="ChEBI" id="CHEBI:57346"/>
        <dbReference type="ChEBI" id="CHEBI:456216"/>
        <dbReference type="EC" id="6.4.1.4"/>
    </reaction>
</comment>
<protein>
    <recommendedName>
        <fullName evidence="2">methylcrotonoyl-CoA carboxylase</fullName>
        <ecNumber evidence="2">6.4.1.4</ecNumber>
    </recommendedName>
    <alternativeName>
        <fullName evidence="5">3-methylcrotonyl-CoA carboxylase 2</fullName>
    </alternativeName>
    <alternativeName>
        <fullName evidence="3">3-methylcrotonyl-CoA carboxylase non-biotin-containing subunit</fullName>
    </alternativeName>
    <alternativeName>
        <fullName evidence="4">3-methylcrotonyl-CoA:carbon dioxide ligase subunit beta</fullName>
    </alternativeName>
</protein>
<evidence type="ECO:0000256" key="1">
    <source>
        <dbReference type="ARBA" id="ARBA00025711"/>
    </source>
</evidence>
<proteinExistence type="evidence at transcript level"/>
<dbReference type="EMBL" id="LR787818">
    <property type="protein sequence ID" value="CAB3263680.1"/>
    <property type="molecule type" value="mRNA"/>
</dbReference>
<dbReference type="InterPro" id="IPR011762">
    <property type="entry name" value="COA_CT_N"/>
</dbReference>
<dbReference type="PANTHER" id="PTHR22855:SF47">
    <property type="entry name" value="METHYLCROTONOYL-COA CARBOXYLASE"/>
    <property type="match status" value="1"/>
</dbReference>
<dbReference type="UniPathway" id="UPA00363">
    <property type="reaction ID" value="UER00861"/>
</dbReference>
<feature type="domain" description="CoA carboxyltransferase N-terminal" evidence="7">
    <location>
        <begin position="50"/>
        <end position="304"/>
    </location>
</feature>
<dbReference type="GO" id="GO:1905202">
    <property type="term" value="C:methylcrotonoyl-CoA carboxylase complex"/>
    <property type="evidence" value="ECO:0007669"/>
    <property type="project" value="TreeGrafter"/>
</dbReference>
<evidence type="ECO:0000256" key="3">
    <source>
        <dbReference type="ARBA" id="ARBA00031109"/>
    </source>
</evidence>
<dbReference type="InterPro" id="IPR045190">
    <property type="entry name" value="MCCB/AccD1-like"/>
</dbReference>
<dbReference type="AlphaFoldDB" id="A0A6F9DKW9"/>
<dbReference type="Pfam" id="PF01039">
    <property type="entry name" value="Carboxyl_trans"/>
    <property type="match status" value="1"/>
</dbReference>
<sequence>MALQKGLLHVCQTTPRLCCCVANHHSFSKILDGQIPQSFQHIKEINAISSKKQKVKFEASMEQVLKGGGKKGIQRHVVRNKKMLVRDRIKLLLDKDSETLELSALAGLGMEYGDVPCAGAVTLVGKIHGLWCMVVGNDATVKSGSIYPITLKKQLRAQQIAAENRLPTVHLVDSGGAFLPLQSEIFNPGGRIFYNEAVMSAAGISQVAVVCGSCTAGAAYIPAMADEAVILDKIGTIFLGGPPLVQAATGEKVTAEELGGASLHCRQSGCTDHFATSEEMALATARDIIATINLENSTNATSYEEPLHDVTQLNSLAPSHGVGYQLDSRYTLAHIVDGSAFHEFKEHFGTTLVTGFGRVKGHLAGFVANNGRLSGPAALKGSHFVQLCSQRNIPLVYLQHFTDNSTRSAAASDNTETEAEISSLVKSHAQLMQAVACCGVPSISLATGGIIGTLESHSLGSLSMGSRFQFIYPNVRVGGHDPVYLAKNLSKAQLPDAPEDQVNQRMLDNYEKHSAETESFFAASRMFNDGIILPEQTRDVIAKCLSVFQQERTAYARYKPSVDGQQTNFRM</sequence>
<dbReference type="Gene3D" id="3.90.226.10">
    <property type="entry name" value="2-enoyl-CoA Hydratase, Chain A, domain 1"/>
    <property type="match status" value="2"/>
</dbReference>
<evidence type="ECO:0000313" key="8">
    <source>
        <dbReference type="EMBL" id="CAB3263680.1"/>
    </source>
</evidence>
<reference evidence="8" key="1">
    <citation type="submission" date="2020-04" db="EMBL/GenBank/DDBJ databases">
        <authorList>
            <person name="Neveu A P."/>
        </authorList>
    </citation>
    <scope>NUCLEOTIDE SEQUENCE</scope>
    <source>
        <tissue evidence="8">Whole embryo</tissue>
    </source>
</reference>
<gene>
    <name evidence="8" type="primary">Mccc2-001</name>
</gene>
<accession>A0A6F9DKW9</accession>
<evidence type="ECO:0000256" key="4">
    <source>
        <dbReference type="ARBA" id="ARBA00031237"/>
    </source>
</evidence>
<dbReference type="InterPro" id="IPR034733">
    <property type="entry name" value="AcCoA_carboxyl_beta"/>
</dbReference>
<evidence type="ECO:0000256" key="6">
    <source>
        <dbReference type="ARBA" id="ARBA00052347"/>
    </source>
</evidence>
<dbReference type="SUPFAM" id="SSF52096">
    <property type="entry name" value="ClpP/crotonase"/>
    <property type="match status" value="2"/>
</dbReference>
<dbReference type="EC" id="6.4.1.4" evidence="2"/>
<evidence type="ECO:0000256" key="2">
    <source>
        <dbReference type="ARBA" id="ARBA00026116"/>
    </source>
</evidence>